<sequence>MFLRRLSFLAVNALLFLGFATNGRAEVGVASSEGTTVAAHSVLHRQSWVLTGEGCRVGKAGNLVVTPMGGSNVDGGEVLDTQRTGPLLCSWLAMMERAHYEMLATWQEEHKRRKAQVSAWNIFKRLAMWGRSFPELEIDVELSYIALWDKDRFGHPLPWATAIFRYKCPKADVSYGLLDHLCGSVFSENTDPRVASKVHLLLQPRAGYNRPLEIHASNWQYLTGALSGLRVGRTEAEQERDERWIWPASFYSRMNSVMTITGTIDDCWMNFNDCYFKWLLRVEWKLFRETVCERLQRDANAGVGGALKAAALRTVRVNVTEVDLFNYPRPVLFGVLEEGIVLANAGTGFVALEVDTDPHNLANFQRAKSTSQNVRAAGLIVKGVSELLNLGKKDP</sequence>
<evidence type="ECO:0000313" key="2">
    <source>
        <dbReference type="EMBL" id="CDI83136.1"/>
    </source>
</evidence>
<keyword evidence="3" id="KW-1185">Reference proteome</keyword>
<dbReference type="VEuPathDB" id="ToxoDB:EPH_0042680"/>
<evidence type="ECO:0008006" key="4">
    <source>
        <dbReference type="Google" id="ProtNLM"/>
    </source>
</evidence>
<keyword evidence="1" id="KW-0732">Signal</keyword>
<accession>U6GSC1</accession>
<dbReference type="OrthoDB" id="345269at2759"/>
<feature type="chain" id="PRO_5004670091" description="Dense granule protein GRA12" evidence="1">
    <location>
        <begin position="26"/>
        <end position="395"/>
    </location>
</feature>
<proteinExistence type="predicted"/>
<reference evidence="2" key="1">
    <citation type="submission" date="2013-10" db="EMBL/GenBank/DDBJ databases">
        <title>Genomic analysis of the causative agents of coccidiosis in chickens.</title>
        <authorList>
            <person name="Reid A.J."/>
            <person name="Blake D."/>
            <person name="Billington K."/>
            <person name="Browne H."/>
            <person name="Dunn M."/>
            <person name="Hung S."/>
            <person name="Kawahara F."/>
            <person name="Miranda-Saavedra D."/>
            <person name="Mourier T."/>
            <person name="Nagra H."/>
            <person name="Otto T.D."/>
            <person name="Rawlings N."/>
            <person name="Sanchez A."/>
            <person name="Sanders M."/>
            <person name="Subramaniam C."/>
            <person name="Tay Y."/>
            <person name="Dear P."/>
            <person name="Doerig C."/>
            <person name="Gruber A."/>
            <person name="Parkinson J."/>
            <person name="Shirley M."/>
            <person name="Wan K.L."/>
            <person name="Berriman M."/>
            <person name="Tomley F."/>
            <person name="Pain A."/>
        </authorList>
    </citation>
    <scope>NUCLEOTIDE SEQUENCE [LARGE SCALE GENOMIC DNA]</scope>
    <source>
        <strain evidence="2">Houghton</strain>
    </source>
</reference>
<dbReference type="EMBL" id="HG692549">
    <property type="protein sequence ID" value="CDI83136.1"/>
    <property type="molecule type" value="Genomic_DNA"/>
</dbReference>
<protein>
    <recommendedName>
        <fullName evidence="4">Dense granule protein GRA12</fullName>
    </recommendedName>
</protein>
<dbReference type="AlphaFoldDB" id="U6GSC1"/>
<evidence type="ECO:0000256" key="1">
    <source>
        <dbReference type="SAM" id="SignalP"/>
    </source>
</evidence>
<gene>
    <name evidence="2" type="ORF">EPH_0042680</name>
</gene>
<evidence type="ECO:0000313" key="3">
    <source>
        <dbReference type="Proteomes" id="UP000018201"/>
    </source>
</evidence>
<reference evidence="2" key="2">
    <citation type="submission" date="2013-10" db="EMBL/GenBank/DDBJ databases">
        <authorList>
            <person name="Aslett M."/>
        </authorList>
    </citation>
    <scope>NUCLEOTIDE SEQUENCE [LARGE SCALE GENOMIC DNA]</scope>
    <source>
        <strain evidence="2">Houghton</strain>
    </source>
</reference>
<dbReference type="Proteomes" id="UP000018201">
    <property type="component" value="Unassembled WGS sequence"/>
</dbReference>
<organism evidence="2 3">
    <name type="scientific">Eimeria praecox</name>
    <dbReference type="NCBI Taxonomy" id="51316"/>
    <lineage>
        <taxon>Eukaryota</taxon>
        <taxon>Sar</taxon>
        <taxon>Alveolata</taxon>
        <taxon>Apicomplexa</taxon>
        <taxon>Conoidasida</taxon>
        <taxon>Coccidia</taxon>
        <taxon>Eucoccidiorida</taxon>
        <taxon>Eimeriorina</taxon>
        <taxon>Eimeriidae</taxon>
        <taxon>Eimeria</taxon>
    </lineage>
</organism>
<feature type="signal peptide" evidence="1">
    <location>
        <begin position="1"/>
        <end position="25"/>
    </location>
</feature>
<name>U6GSC1_9EIME</name>